<protein>
    <recommendedName>
        <fullName evidence="2">DUF4365 domain-containing protein</fullName>
    </recommendedName>
</protein>
<name>A0A8S5TL19_9CAUD</name>
<reference evidence="1" key="1">
    <citation type="journal article" date="2021" name="Proc. Natl. Acad. Sci. U.S.A.">
        <title>A Catalog of Tens of Thousands of Viruses from Human Metagenomes Reveals Hidden Associations with Chronic Diseases.</title>
        <authorList>
            <person name="Tisza M.J."/>
            <person name="Buck C.B."/>
        </authorList>
    </citation>
    <scope>NUCLEOTIDE SEQUENCE</scope>
    <source>
        <strain evidence="1">CtGkF2</strain>
    </source>
</reference>
<dbReference type="EMBL" id="BK032847">
    <property type="protein sequence ID" value="DAF64020.1"/>
    <property type="molecule type" value="Genomic_DNA"/>
</dbReference>
<evidence type="ECO:0000313" key="1">
    <source>
        <dbReference type="EMBL" id="DAF64020.1"/>
    </source>
</evidence>
<accession>A0A8S5TL19</accession>
<proteinExistence type="predicted"/>
<evidence type="ECO:0008006" key="2">
    <source>
        <dbReference type="Google" id="ProtNLM"/>
    </source>
</evidence>
<organism evidence="1">
    <name type="scientific">Siphoviridae sp. ctGkF2</name>
    <dbReference type="NCBI Taxonomy" id="2827823"/>
    <lineage>
        <taxon>Viruses</taxon>
        <taxon>Duplodnaviria</taxon>
        <taxon>Heunggongvirae</taxon>
        <taxon>Uroviricota</taxon>
        <taxon>Caudoviricetes</taxon>
    </lineage>
</organism>
<sequence>MNTKQIEISSVNHISETFNLNDNISALITSNDKTAITDGELRFHSPDKTREVDNFEFSIQIQAKGKLLKSADFPKTLKYNIKKNQLKAFYKLNGIIYFVVLVTKSKKRMYYRILGPTDIEQELNQIGEKNSKQIELEYFPMIPEEQNAILILARNKCRKHNILTEEILKDTEAFHISSNNPIDLTHPGNVSSRSINGQSIEAQLENGLTIPISARIEFWPQNFLPQRHPSVFRSGIVTIDDAHCRIIDDTNFEIALTPSLQIIIHRGLEEGTLNLSPADTFDEALTSLNFVCNWHENQFLEIDQVQTKWKINPPNLVDLKQLRKTFHDFSKLFTLLEVDASLIRIQDFEENTRQLSDIYHYFILKQDLIREHDKLAAHTLKLGPWQLLFYSLKDYDRGKNMLKSFGNLDGQQLWWVPKDDPQNACRVTPFEMYSPNQLSQILNLGLNNIIKTYENHTDDHSRFSLANTTVLKLITAADLQPVRNQELLSGALNLSNFIREDVSMSDIAQINVWQISKRLGTLSDDNYNDIRRFRDNIGPDNDQWQQLKAAASILLDNRDDVSYYLRSLPEDDRKAFQDSPIFKLHSDPEILDAHAEVQNPASKKWQKYREKILNSR</sequence>